<evidence type="ECO:0000259" key="1">
    <source>
        <dbReference type="Pfam" id="PF01370"/>
    </source>
</evidence>
<accession>A0A0A6P5P0</accession>
<evidence type="ECO:0000313" key="2">
    <source>
        <dbReference type="EMBL" id="KHD05767.1"/>
    </source>
</evidence>
<dbReference type="Proteomes" id="UP000030428">
    <property type="component" value="Unassembled WGS sequence"/>
</dbReference>
<dbReference type="AlphaFoldDB" id="A0A0A6P5P0"/>
<organism evidence="2 3">
    <name type="scientific">Candidatus Thiomargarita nelsonii</name>
    <dbReference type="NCBI Taxonomy" id="1003181"/>
    <lineage>
        <taxon>Bacteria</taxon>
        <taxon>Pseudomonadati</taxon>
        <taxon>Pseudomonadota</taxon>
        <taxon>Gammaproteobacteria</taxon>
        <taxon>Thiotrichales</taxon>
        <taxon>Thiotrichaceae</taxon>
        <taxon>Thiomargarita</taxon>
    </lineage>
</organism>
<dbReference type="Gene3D" id="3.40.50.720">
    <property type="entry name" value="NAD(P)-binding Rossmann-like Domain"/>
    <property type="match status" value="1"/>
</dbReference>
<protein>
    <submittedName>
        <fullName evidence="2">Epimerase</fullName>
    </submittedName>
</protein>
<gene>
    <name evidence="2" type="ORF">PN36_08975</name>
</gene>
<dbReference type="InterPro" id="IPR001509">
    <property type="entry name" value="Epimerase_deHydtase"/>
</dbReference>
<name>A0A0A6P5P0_9GAMM</name>
<proteinExistence type="predicted"/>
<evidence type="ECO:0000313" key="3">
    <source>
        <dbReference type="Proteomes" id="UP000030428"/>
    </source>
</evidence>
<sequence>MKVLFTGASSFSGYWFVRELAAAGYEVFATFRGELEDYSGIRRRRIDNLLKICQPVWSCHFGRQKFIELIESEGKWDLFCHHAATVENYKSIDFNVPAALENNTHNFKTVLASLAENNLKQVVLTGTFSEQNEGVGNLPLRAFSPYSLSKGLTAQVFEYYCEILKLPFGKFVMPNPFGPFEEARFTDYLVKSWVKGEVPLIKTPVYVRDNMHVSLLALIYSNFVTGLSQKQGDSKINPSGYVESQGAFAKRFADEMRSRLNLNCELRLGVQVEFLEPLVRIHTDIPDIKSLGWNETQAWDELADYYKRLYLQR</sequence>
<feature type="domain" description="NAD-dependent epimerase/dehydratase" evidence="1">
    <location>
        <begin position="3"/>
        <end position="214"/>
    </location>
</feature>
<keyword evidence="3" id="KW-1185">Reference proteome</keyword>
<dbReference type="EMBL" id="JSZA02000027">
    <property type="protein sequence ID" value="KHD05767.1"/>
    <property type="molecule type" value="Genomic_DNA"/>
</dbReference>
<dbReference type="SUPFAM" id="SSF51735">
    <property type="entry name" value="NAD(P)-binding Rossmann-fold domains"/>
    <property type="match status" value="1"/>
</dbReference>
<comment type="caution">
    <text evidence="2">The sequence shown here is derived from an EMBL/GenBank/DDBJ whole genome shotgun (WGS) entry which is preliminary data.</text>
</comment>
<dbReference type="InterPro" id="IPR036291">
    <property type="entry name" value="NAD(P)-bd_dom_sf"/>
</dbReference>
<reference evidence="2 3" key="1">
    <citation type="journal article" date="2016" name="Front. Microbiol.">
        <title>Single-Cell (Meta-)Genomics of a Dimorphic Candidatus Thiomargarita nelsonii Reveals Genomic Plasticity.</title>
        <authorList>
            <person name="Flood B.E."/>
            <person name="Fliss P."/>
            <person name="Jones D.S."/>
            <person name="Dick G.J."/>
            <person name="Jain S."/>
            <person name="Kaster A.K."/>
            <person name="Winkel M."/>
            <person name="Mussmann M."/>
            <person name="Bailey J."/>
        </authorList>
    </citation>
    <scope>NUCLEOTIDE SEQUENCE [LARGE SCALE GENOMIC DNA]</scope>
    <source>
        <strain evidence="2">Hydrate Ridge</strain>
    </source>
</reference>
<dbReference type="Pfam" id="PF01370">
    <property type="entry name" value="Epimerase"/>
    <property type="match status" value="1"/>
</dbReference>